<evidence type="ECO:0000256" key="1">
    <source>
        <dbReference type="ARBA" id="ARBA00002324"/>
    </source>
</evidence>
<evidence type="ECO:0000256" key="9">
    <source>
        <dbReference type="ARBA" id="ARBA00023027"/>
    </source>
</evidence>
<dbReference type="GO" id="GO:0009435">
    <property type="term" value="P:NAD+ biosynthetic process"/>
    <property type="evidence" value="ECO:0007669"/>
    <property type="project" value="UniProtKB-UniRule"/>
</dbReference>
<evidence type="ECO:0000256" key="5">
    <source>
        <dbReference type="ARBA" id="ARBA00022679"/>
    </source>
</evidence>
<dbReference type="CDD" id="cd02165">
    <property type="entry name" value="NMNAT"/>
    <property type="match status" value="1"/>
</dbReference>
<keyword evidence="5 11" id="KW-0808">Transferase</keyword>
<dbReference type="InterPro" id="IPR014729">
    <property type="entry name" value="Rossmann-like_a/b/a_fold"/>
</dbReference>
<evidence type="ECO:0000256" key="4">
    <source>
        <dbReference type="ARBA" id="ARBA00022642"/>
    </source>
</evidence>
<keyword evidence="4 11" id="KW-0662">Pyridine nucleotide biosynthesis</keyword>
<comment type="catalytic activity">
    <reaction evidence="10 11">
        <text>nicotinate beta-D-ribonucleotide + ATP + H(+) = deamido-NAD(+) + diphosphate</text>
        <dbReference type="Rhea" id="RHEA:22860"/>
        <dbReference type="ChEBI" id="CHEBI:15378"/>
        <dbReference type="ChEBI" id="CHEBI:30616"/>
        <dbReference type="ChEBI" id="CHEBI:33019"/>
        <dbReference type="ChEBI" id="CHEBI:57502"/>
        <dbReference type="ChEBI" id="CHEBI:58437"/>
        <dbReference type="EC" id="2.7.7.18"/>
    </reaction>
</comment>
<keyword evidence="7 11" id="KW-0547">Nucleotide-binding</keyword>
<dbReference type="PANTHER" id="PTHR39321:SF3">
    <property type="entry name" value="PHOSPHOPANTETHEINE ADENYLYLTRANSFERASE"/>
    <property type="match status" value="1"/>
</dbReference>
<evidence type="ECO:0000256" key="3">
    <source>
        <dbReference type="ARBA" id="ARBA00009014"/>
    </source>
</evidence>
<proteinExistence type="inferred from homology"/>
<gene>
    <name evidence="11 13" type="primary">nadD</name>
    <name evidence="13" type="ORF">FRZ44_48260</name>
</gene>
<evidence type="ECO:0000256" key="6">
    <source>
        <dbReference type="ARBA" id="ARBA00022695"/>
    </source>
</evidence>
<dbReference type="RefSeq" id="WP_407658023.1">
    <property type="nucleotide sequence ID" value="NZ_CP042906.1"/>
</dbReference>
<evidence type="ECO:0000256" key="10">
    <source>
        <dbReference type="ARBA" id="ARBA00048721"/>
    </source>
</evidence>
<dbReference type="AlphaFoldDB" id="A0A5J6MPG1"/>
<dbReference type="UniPathway" id="UPA00253">
    <property type="reaction ID" value="UER00332"/>
</dbReference>
<dbReference type="EMBL" id="CP042906">
    <property type="protein sequence ID" value="QEX19512.1"/>
    <property type="molecule type" value="Genomic_DNA"/>
</dbReference>
<dbReference type="Gene3D" id="3.40.50.620">
    <property type="entry name" value="HUPs"/>
    <property type="match status" value="1"/>
</dbReference>
<organism evidence="13 14">
    <name type="scientific">Hypericibacter terrae</name>
    <dbReference type="NCBI Taxonomy" id="2602015"/>
    <lineage>
        <taxon>Bacteria</taxon>
        <taxon>Pseudomonadati</taxon>
        <taxon>Pseudomonadota</taxon>
        <taxon>Alphaproteobacteria</taxon>
        <taxon>Rhodospirillales</taxon>
        <taxon>Dongiaceae</taxon>
        <taxon>Hypericibacter</taxon>
    </lineage>
</organism>
<dbReference type="InterPro" id="IPR005248">
    <property type="entry name" value="NadD/NMNAT"/>
</dbReference>
<dbReference type="HAMAP" id="MF_00244">
    <property type="entry name" value="NaMN_adenylyltr"/>
    <property type="match status" value="1"/>
</dbReference>
<evidence type="ECO:0000259" key="12">
    <source>
        <dbReference type="Pfam" id="PF01467"/>
    </source>
</evidence>
<comment type="function">
    <text evidence="1 11">Catalyzes the reversible adenylation of nicotinate mononucleotide (NaMN) to nicotinic acid adenine dinucleotide (NaAD).</text>
</comment>
<keyword evidence="9 11" id="KW-0520">NAD</keyword>
<dbReference type="NCBIfam" id="TIGR00482">
    <property type="entry name" value="nicotinate (nicotinamide) nucleotide adenylyltransferase"/>
    <property type="match status" value="1"/>
</dbReference>
<dbReference type="GO" id="GO:0005524">
    <property type="term" value="F:ATP binding"/>
    <property type="evidence" value="ECO:0007669"/>
    <property type="project" value="UniProtKB-KW"/>
</dbReference>
<dbReference type="KEGG" id="htq:FRZ44_48260"/>
<dbReference type="PANTHER" id="PTHR39321">
    <property type="entry name" value="NICOTINATE-NUCLEOTIDE ADENYLYLTRANSFERASE-RELATED"/>
    <property type="match status" value="1"/>
</dbReference>
<evidence type="ECO:0000256" key="11">
    <source>
        <dbReference type="HAMAP-Rule" id="MF_00244"/>
    </source>
</evidence>
<dbReference type="EC" id="2.7.7.18" evidence="11"/>
<evidence type="ECO:0000256" key="7">
    <source>
        <dbReference type="ARBA" id="ARBA00022741"/>
    </source>
</evidence>
<dbReference type="GO" id="GO:0004515">
    <property type="term" value="F:nicotinate-nucleotide adenylyltransferase activity"/>
    <property type="evidence" value="ECO:0007669"/>
    <property type="project" value="UniProtKB-UniRule"/>
</dbReference>
<dbReference type="Pfam" id="PF01467">
    <property type="entry name" value="CTP_transf_like"/>
    <property type="match status" value="1"/>
</dbReference>
<accession>A0A5J6MPG1</accession>
<evidence type="ECO:0000256" key="2">
    <source>
        <dbReference type="ARBA" id="ARBA00005019"/>
    </source>
</evidence>
<comment type="pathway">
    <text evidence="2 11">Cofactor biosynthesis; NAD(+) biosynthesis; deamido-NAD(+) from nicotinate D-ribonucleotide: step 1/1.</text>
</comment>
<evidence type="ECO:0000313" key="14">
    <source>
        <dbReference type="Proteomes" id="UP000326202"/>
    </source>
</evidence>
<keyword evidence="14" id="KW-1185">Reference proteome</keyword>
<evidence type="ECO:0000313" key="13">
    <source>
        <dbReference type="EMBL" id="QEX19512.1"/>
    </source>
</evidence>
<keyword evidence="6 11" id="KW-0548">Nucleotidyltransferase</keyword>
<dbReference type="Proteomes" id="UP000326202">
    <property type="component" value="Chromosome"/>
</dbReference>
<dbReference type="InterPro" id="IPR004821">
    <property type="entry name" value="Cyt_trans-like"/>
</dbReference>
<comment type="similarity">
    <text evidence="3 11">Belongs to the NadD family.</text>
</comment>
<evidence type="ECO:0000256" key="8">
    <source>
        <dbReference type="ARBA" id="ARBA00022840"/>
    </source>
</evidence>
<feature type="domain" description="Cytidyltransferase-like" evidence="12">
    <location>
        <begin position="28"/>
        <end position="207"/>
    </location>
</feature>
<name>A0A5J6MPG1_9PROT</name>
<sequence length="221" mass="24935">MSASQETPRRHYGVIDPARARRRPRVGLLGGSFNPAHEGHRQISLTALHRLGLDEVWWLVSPQNPLKPEAGMAPLAERMATARAVARDPRIRVTDIESRLGTRFTADTLEKLTRRYPGHGFVWLMGADNLLQIHKWRDWQRIFHLLPVAVLARPSYSLKALSAPAAQRFLRSRWPERLGRRLVQAEPPAWLLIHGPLNPASATAIRAARRMGRREGKGAST</sequence>
<dbReference type="NCBIfam" id="NF000845">
    <property type="entry name" value="PRK00071.2-4"/>
    <property type="match status" value="1"/>
</dbReference>
<reference evidence="13 14" key="1">
    <citation type="submission" date="2019-08" db="EMBL/GenBank/DDBJ databases">
        <title>Hyperibacter terrae gen. nov., sp. nov. and Hyperibacter viscosus sp. nov., two new members in the family Rhodospirillaceae isolated from the rhizosphere of Hypericum perforatum.</title>
        <authorList>
            <person name="Noviana Z."/>
        </authorList>
    </citation>
    <scope>NUCLEOTIDE SEQUENCE [LARGE SCALE GENOMIC DNA]</scope>
    <source>
        <strain evidence="13 14">R5913</strain>
    </source>
</reference>
<dbReference type="NCBIfam" id="NF000843">
    <property type="entry name" value="PRK00071.2-2"/>
    <property type="match status" value="1"/>
</dbReference>
<keyword evidence="8 11" id="KW-0067">ATP-binding</keyword>
<dbReference type="SUPFAM" id="SSF52374">
    <property type="entry name" value="Nucleotidylyl transferase"/>
    <property type="match status" value="1"/>
</dbReference>
<protein>
    <recommendedName>
        <fullName evidence="11">Probable nicotinate-nucleotide adenylyltransferase</fullName>
        <ecNumber evidence="11">2.7.7.18</ecNumber>
    </recommendedName>
    <alternativeName>
        <fullName evidence="11">Deamido-NAD(+) diphosphorylase</fullName>
    </alternativeName>
    <alternativeName>
        <fullName evidence="11">Deamido-NAD(+) pyrophosphorylase</fullName>
    </alternativeName>
    <alternativeName>
        <fullName evidence="11">Nicotinate mononucleotide adenylyltransferase</fullName>
        <shortName evidence="11">NaMN adenylyltransferase</shortName>
    </alternativeName>
</protein>